<feature type="domain" description="Protein kinase" evidence="5">
    <location>
        <begin position="1"/>
        <end position="209"/>
    </location>
</feature>
<sequence length="237" mass="27203">MLASGTVYVANCKDTNDVVAVKRMAFKTQPKKEMLLTEIKVMKQFRHPNVVNYIESYLVDADDLWVVMDYLEGGNLTDVVVKTELDEGQIAAVLKECVKALHFLHRDTVVGTPYWMSPEILNKKRYNYKVDIWSLGIMALEMIDGEPPYLHETPLKAIYLIAQNGKPEIKRRDQLSPDFLNFLDRCLVVDPEERCSPADAEELLRHPFLARAKPLSSLIPYIKAVKELKEKEKLSHK</sequence>
<dbReference type="SUPFAM" id="SSF56112">
    <property type="entry name" value="Protein kinase-like (PK-like)"/>
    <property type="match status" value="1"/>
</dbReference>
<keyword evidence="6" id="KW-0808">Transferase</keyword>
<dbReference type="InterPro" id="IPR011009">
    <property type="entry name" value="Kinase-like_dom_sf"/>
</dbReference>
<keyword evidence="3" id="KW-0547">Nucleotide-binding</keyword>
<keyword evidence="4" id="KW-0067">ATP-binding</keyword>
<evidence type="ECO:0000259" key="5">
    <source>
        <dbReference type="PROSITE" id="PS50011"/>
    </source>
</evidence>
<evidence type="ECO:0000256" key="4">
    <source>
        <dbReference type="ARBA" id="ARBA00022840"/>
    </source>
</evidence>
<comment type="similarity">
    <text evidence="1">Belongs to the protein kinase superfamily. STE Ser/Thr protein kinase family. STE20 subfamily.</text>
</comment>
<keyword evidence="7" id="KW-1185">Reference proteome</keyword>
<dbReference type="Proteomes" id="UP000054495">
    <property type="component" value="Unassembled WGS sequence"/>
</dbReference>
<dbReference type="GO" id="GO:0004674">
    <property type="term" value="F:protein serine/threonine kinase activity"/>
    <property type="evidence" value="ECO:0007669"/>
    <property type="project" value="UniProtKB-EC"/>
</dbReference>
<name>A0A0D6LA99_9BILA</name>
<reference evidence="6 7" key="1">
    <citation type="submission" date="2013-05" db="EMBL/GenBank/DDBJ databases">
        <title>Draft genome of the parasitic nematode Anyclostoma ceylanicum.</title>
        <authorList>
            <person name="Mitreva M."/>
        </authorList>
    </citation>
    <scope>NUCLEOTIDE SEQUENCE [LARGE SCALE GENOMIC DNA]</scope>
</reference>
<dbReference type="InterPro" id="IPR051931">
    <property type="entry name" value="PAK3-like"/>
</dbReference>
<proteinExistence type="inferred from homology"/>
<dbReference type="PANTHER" id="PTHR45832:SF22">
    <property type="entry name" value="SERINE_THREONINE-PROTEIN KINASE SAMKA-RELATED"/>
    <property type="match status" value="1"/>
</dbReference>
<dbReference type="PROSITE" id="PS50011">
    <property type="entry name" value="PROTEIN_KINASE_DOM"/>
    <property type="match status" value="1"/>
</dbReference>
<dbReference type="EMBL" id="KE125390">
    <property type="protein sequence ID" value="EPB68734.1"/>
    <property type="molecule type" value="Genomic_DNA"/>
</dbReference>
<organism evidence="6 7">
    <name type="scientific">Ancylostoma ceylanicum</name>
    <dbReference type="NCBI Taxonomy" id="53326"/>
    <lineage>
        <taxon>Eukaryota</taxon>
        <taxon>Metazoa</taxon>
        <taxon>Ecdysozoa</taxon>
        <taxon>Nematoda</taxon>
        <taxon>Chromadorea</taxon>
        <taxon>Rhabditida</taxon>
        <taxon>Rhabditina</taxon>
        <taxon>Rhabditomorpha</taxon>
        <taxon>Strongyloidea</taxon>
        <taxon>Ancylostomatidae</taxon>
        <taxon>Ancylostomatinae</taxon>
        <taxon>Ancylostoma</taxon>
    </lineage>
</organism>
<gene>
    <name evidence="6" type="ORF">ANCCEY_12177</name>
</gene>
<dbReference type="Gene3D" id="1.10.510.10">
    <property type="entry name" value="Transferase(Phosphotransferase) domain 1"/>
    <property type="match status" value="1"/>
</dbReference>
<dbReference type="PANTHER" id="PTHR45832">
    <property type="entry name" value="SERINE/THREONINE-PROTEIN KINASE SAMKA-RELATED-RELATED"/>
    <property type="match status" value="1"/>
</dbReference>
<dbReference type="EC" id="2.7.11.1" evidence="2"/>
<accession>A0A0D6LA99</accession>
<evidence type="ECO:0000313" key="6">
    <source>
        <dbReference type="EMBL" id="EPB68734.1"/>
    </source>
</evidence>
<evidence type="ECO:0000256" key="2">
    <source>
        <dbReference type="ARBA" id="ARBA00012513"/>
    </source>
</evidence>
<evidence type="ECO:0000256" key="1">
    <source>
        <dbReference type="ARBA" id="ARBA00008874"/>
    </source>
</evidence>
<dbReference type="GO" id="GO:0005524">
    <property type="term" value="F:ATP binding"/>
    <property type="evidence" value="ECO:0007669"/>
    <property type="project" value="UniProtKB-KW"/>
</dbReference>
<dbReference type="AlphaFoldDB" id="A0A0D6LA99"/>
<dbReference type="Pfam" id="PF00069">
    <property type="entry name" value="Pkinase"/>
    <property type="match status" value="1"/>
</dbReference>
<protein>
    <recommendedName>
        <fullName evidence="2">non-specific serine/threonine protein kinase</fullName>
        <ecNumber evidence="2">2.7.11.1</ecNumber>
    </recommendedName>
</protein>
<evidence type="ECO:0000313" key="7">
    <source>
        <dbReference type="Proteomes" id="UP000054495"/>
    </source>
</evidence>
<keyword evidence="6" id="KW-0418">Kinase</keyword>
<dbReference type="Gene3D" id="3.30.200.20">
    <property type="entry name" value="Phosphorylase Kinase, domain 1"/>
    <property type="match status" value="1"/>
</dbReference>
<dbReference type="InterPro" id="IPR000719">
    <property type="entry name" value="Prot_kinase_dom"/>
</dbReference>
<evidence type="ECO:0000256" key="3">
    <source>
        <dbReference type="ARBA" id="ARBA00022741"/>
    </source>
</evidence>